<dbReference type="Proteomes" id="UP000179627">
    <property type="component" value="Unassembled WGS sequence"/>
</dbReference>
<evidence type="ECO:0000313" key="3">
    <source>
        <dbReference type="EMBL" id="OHV46179.1"/>
    </source>
</evidence>
<comment type="caution">
    <text evidence="3">The sequence shown here is derived from an EMBL/GenBank/DDBJ whole genome shotgun (WGS) entry which is preliminary data.</text>
</comment>
<dbReference type="Gene3D" id="3.30.1200.10">
    <property type="entry name" value="YggU-like"/>
    <property type="match status" value="1"/>
</dbReference>
<evidence type="ECO:0000313" key="4">
    <source>
        <dbReference type="Proteomes" id="UP000179627"/>
    </source>
</evidence>
<evidence type="ECO:0000256" key="1">
    <source>
        <dbReference type="ARBA" id="ARBA00010364"/>
    </source>
</evidence>
<evidence type="ECO:0000256" key="2">
    <source>
        <dbReference type="SAM" id="MobiDB-lite"/>
    </source>
</evidence>
<keyword evidence="4" id="KW-1185">Reference proteome</keyword>
<dbReference type="SMART" id="SM01152">
    <property type="entry name" value="DUF167"/>
    <property type="match status" value="1"/>
</dbReference>
<dbReference type="AlphaFoldDB" id="A0A1S1RK59"/>
<sequence>MRVAIRVRPASDRTAVGPTTADPTHGQLLVVRVREPAVAGRANEAALRALAAALGVRRADVTLSRSIGKVKFVEVDAPPDVLAPRLAALAQHSAPSARLDSR</sequence>
<organism evidence="3 4">
    <name type="scientific">Parafrankia colletiae</name>
    <dbReference type="NCBI Taxonomy" id="573497"/>
    <lineage>
        <taxon>Bacteria</taxon>
        <taxon>Bacillati</taxon>
        <taxon>Actinomycetota</taxon>
        <taxon>Actinomycetes</taxon>
        <taxon>Frankiales</taxon>
        <taxon>Frankiaceae</taxon>
        <taxon>Parafrankia</taxon>
    </lineage>
</organism>
<dbReference type="RefSeq" id="WP_018635523.1">
    <property type="nucleotide sequence ID" value="NZ_MBLM01000002.1"/>
</dbReference>
<feature type="region of interest" description="Disordered" evidence="2">
    <location>
        <begin position="1"/>
        <end position="23"/>
    </location>
</feature>
<reference evidence="4" key="1">
    <citation type="submission" date="2016-07" db="EMBL/GenBank/DDBJ databases">
        <title>Sequence Frankia sp. strain CcI1.17.</title>
        <authorList>
            <person name="Ghodhbane-Gtari F."/>
            <person name="Swanson E."/>
            <person name="Gueddou A."/>
            <person name="Morris K."/>
            <person name="Hezbri K."/>
            <person name="Ktari A."/>
            <person name="Nouioui I."/>
            <person name="Abebe-Akele F."/>
            <person name="Simpson S."/>
            <person name="Thomas K."/>
            <person name="Gtari M."/>
            <person name="Tisa L.S."/>
            <person name="Hurst S."/>
        </authorList>
    </citation>
    <scope>NUCLEOTIDE SEQUENCE [LARGE SCALE GENOMIC DNA]</scope>
    <source>
        <strain evidence="4">Cc1.17</strain>
    </source>
</reference>
<dbReference type="EMBL" id="MBLM01000002">
    <property type="protein sequence ID" value="OHV46179.1"/>
    <property type="molecule type" value="Genomic_DNA"/>
</dbReference>
<name>A0A1S1RK59_9ACTN</name>
<protein>
    <submittedName>
        <fullName evidence="3">Uncharacterized protein</fullName>
    </submittedName>
</protein>
<dbReference type="InterPro" id="IPR036591">
    <property type="entry name" value="YggU-like_sf"/>
</dbReference>
<dbReference type="SUPFAM" id="SSF69786">
    <property type="entry name" value="YggU-like"/>
    <property type="match status" value="1"/>
</dbReference>
<dbReference type="OrthoDB" id="5244571at2"/>
<dbReference type="Pfam" id="PF02594">
    <property type="entry name" value="DUF167"/>
    <property type="match status" value="1"/>
</dbReference>
<proteinExistence type="inferred from homology"/>
<comment type="similarity">
    <text evidence="1">Belongs to the UPF0235 family.</text>
</comment>
<accession>A0A1S1RK59</accession>
<gene>
    <name evidence="3" type="ORF">CC117_00495</name>
</gene>
<dbReference type="NCBIfam" id="TIGR00251">
    <property type="entry name" value="DUF167 family protein"/>
    <property type="match status" value="1"/>
</dbReference>
<dbReference type="InterPro" id="IPR003746">
    <property type="entry name" value="DUF167"/>
</dbReference>